<dbReference type="InterPro" id="IPR001128">
    <property type="entry name" value="Cyt_P450"/>
</dbReference>
<reference evidence="8 9" key="1">
    <citation type="journal article" date="2016" name="Sci. Rep.">
        <title>The Dendrobium catenatum Lindl. genome sequence provides insights into polysaccharide synthase, floral development and adaptive evolution.</title>
        <authorList>
            <person name="Zhang G.Q."/>
            <person name="Xu Q."/>
            <person name="Bian C."/>
            <person name="Tsai W.C."/>
            <person name="Yeh C.M."/>
            <person name="Liu K.W."/>
            <person name="Yoshida K."/>
            <person name="Zhang L.S."/>
            <person name="Chang S.B."/>
            <person name="Chen F."/>
            <person name="Shi Y."/>
            <person name="Su Y.Y."/>
            <person name="Zhang Y.Q."/>
            <person name="Chen L.J."/>
            <person name="Yin Y."/>
            <person name="Lin M."/>
            <person name="Huang H."/>
            <person name="Deng H."/>
            <person name="Wang Z.W."/>
            <person name="Zhu S.L."/>
            <person name="Zhao X."/>
            <person name="Deng C."/>
            <person name="Niu S.C."/>
            <person name="Huang J."/>
            <person name="Wang M."/>
            <person name="Liu G.H."/>
            <person name="Yang H.J."/>
            <person name="Xiao X.J."/>
            <person name="Hsiao Y.Y."/>
            <person name="Wu W.L."/>
            <person name="Chen Y.Y."/>
            <person name="Mitsuda N."/>
            <person name="Ohme-Takagi M."/>
            <person name="Luo Y.B."/>
            <person name="Van de Peer Y."/>
            <person name="Liu Z.J."/>
        </authorList>
    </citation>
    <scope>NUCLEOTIDE SEQUENCE [LARGE SCALE GENOMIC DNA]</scope>
    <source>
        <tissue evidence="8">The whole plant</tissue>
    </source>
</reference>
<keyword evidence="7" id="KW-0732">Signal</keyword>
<keyword evidence="6" id="KW-0503">Monooxygenase</keyword>
<dbReference type="InterPro" id="IPR036396">
    <property type="entry name" value="Cyt_P450_sf"/>
</dbReference>
<keyword evidence="2 6" id="KW-0349">Heme</keyword>
<dbReference type="PANTHER" id="PTHR47944:SF4">
    <property type="entry name" value="OS09G0441700 PROTEIN"/>
    <property type="match status" value="1"/>
</dbReference>
<evidence type="ECO:0000256" key="7">
    <source>
        <dbReference type="SAM" id="SignalP"/>
    </source>
</evidence>
<evidence type="ECO:0000256" key="5">
    <source>
        <dbReference type="ARBA" id="ARBA00023004"/>
    </source>
</evidence>
<keyword evidence="9" id="KW-1185">Reference proteome</keyword>
<reference evidence="8 9" key="2">
    <citation type="journal article" date="2017" name="Nature">
        <title>The Apostasia genome and the evolution of orchids.</title>
        <authorList>
            <person name="Zhang G.Q."/>
            <person name="Liu K.W."/>
            <person name="Li Z."/>
            <person name="Lohaus R."/>
            <person name="Hsiao Y.Y."/>
            <person name="Niu S.C."/>
            <person name="Wang J.Y."/>
            <person name="Lin Y.C."/>
            <person name="Xu Q."/>
            <person name="Chen L.J."/>
            <person name="Yoshida K."/>
            <person name="Fujiwara S."/>
            <person name="Wang Z.W."/>
            <person name="Zhang Y.Q."/>
            <person name="Mitsuda N."/>
            <person name="Wang M."/>
            <person name="Liu G.H."/>
            <person name="Pecoraro L."/>
            <person name="Huang H.X."/>
            <person name="Xiao X.J."/>
            <person name="Lin M."/>
            <person name="Wu X.Y."/>
            <person name="Wu W.L."/>
            <person name="Chen Y.Y."/>
            <person name="Chang S.B."/>
            <person name="Sakamoto S."/>
            <person name="Ohme-Takagi M."/>
            <person name="Yagi M."/>
            <person name="Zeng S.J."/>
            <person name="Shen C.Y."/>
            <person name="Yeh C.M."/>
            <person name="Luo Y.B."/>
            <person name="Tsai W.C."/>
            <person name="Van de Peer Y."/>
            <person name="Liu Z.J."/>
        </authorList>
    </citation>
    <scope>NUCLEOTIDE SEQUENCE [LARGE SCALE GENOMIC DNA]</scope>
    <source>
        <tissue evidence="8">The whole plant</tissue>
    </source>
</reference>
<dbReference type="EMBL" id="KZ502564">
    <property type="protein sequence ID" value="PKU75899.1"/>
    <property type="molecule type" value="Genomic_DNA"/>
</dbReference>
<proteinExistence type="inferred from homology"/>
<dbReference type="AlphaFoldDB" id="A0A2I0WJR4"/>
<dbReference type="GO" id="GO:0005506">
    <property type="term" value="F:iron ion binding"/>
    <property type="evidence" value="ECO:0007669"/>
    <property type="project" value="InterPro"/>
</dbReference>
<sequence length="184" mass="20927">MNKYRSYLLLSSLSFLMLLMEESTIKNIERAVGVEGRLKVWYGRILKVVFGFQDICYDVSEGKIGCLVGRLSEMRSRLALEELPGSIWDHFPPAMNMKNRKRGHDFELLPFGSGRRMCPGYTLGLRVIQSSLANILHGFSWRLPDGVKAEELSMDEIFGLSNPKREPLVAVAEPRLPLQMYLSS</sequence>
<evidence type="ECO:0000256" key="2">
    <source>
        <dbReference type="ARBA" id="ARBA00022617"/>
    </source>
</evidence>
<accession>A0A2I0WJR4</accession>
<dbReference type="Pfam" id="PF00067">
    <property type="entry name" value="p450"/>
    <property type="match status" value="1"/>
</dbReference>
<dbReference type="SUPFAM" id="SSF48264">
    <property type="entry name" value="Cytochrome P450"/>
    <property type="match status" value="1"/>
</dbReference>
<gene>
    <name evidence="8" type="primary">CYP71B1</name>
    <name evidence="8" type="ORF">MA16_Dca005946</name>
</gene>
<dbReference type="GO" id="GO:0016705">
    <property type="term" value="F:oxidoreductase activity, acting on paired donors, with incorporation or reduction of molecular oxygen"/>
    <property type="evidence" value="ECO:0007669"/>
    <property type="project" value="InterPro"/>
</dbReference>
<dbReference type="PANTHER" id="PTHR47944">
    <property type="entry name" value="CYTOCHROME P450 98A9"/>
    <property type="match status" value="1"/>
</dbReference>
<dbReference type="GO" id="GO:0020037">
    <property type="term" value="F:heme binding"/>
    <property type="evidence" value="ECO:0007669"/>
    <property type="project" value="InterPro"/>
</dbReference>
<name>A0A2I0WJR4_9ASPA</name>
<dbReference type="PROSITE" id="PS00086">
    <property type="entry name" value="CYTOCHROME_P450"/>
    <property type="match status" value="1"/>
</dbReference>
<keyword evidence="3 6" id="KW-0479">Metal-binding</keyword>
<dbReference type="InterPro" id="IPR017972">
    <property type="entry name" value="Cyt_P450_CS"/>
</dbReference>
<organism evidence="8 9">
    <name type="scientific">Dendrobium catenatum</name>
    <dbReference type="NCBI Taxonomy" id="906689"/>
    <lineage>
        <taxon>Eukaryota</taxon>
        <taxon>Viridiplantae</taxon>
        <taxon>Streptophyta</taxon>
        <taxon>Embryophyta</taxon>
        <taxon>Tracheophyta</taxon>
        <taxon>Spermatophyta</taxon>
        <taxon>Magnoliopsida</taxon>
        <taxon>Liliopsida</taxon>
        <taxon>Asparagales</taxon>
        <taxon>Orchidaceae</taxon>
        <taxon>Epidendroideae</taxon>
        <taxon>Malaxideae</taxon>
        <taxon>Dendrobiinae</taxon>
        <taxon>Dendrobium</taxon>
    </lineage>
</organism>
<evidence type="ECO:0000256" key="3">
    <source>
        <dbReference type="ARBA" id="ARBA00022723"/>
    </source>
</evidence>
<evidence type="ECO:0000256" key="1">
    <source>
        <dbReference type="ARBA" id="ARBA00010617"/>
    </source>
</evidence>
<protein>
    <submittedName>
        <fullName evidence="8">Cytochrome P450 71B1</fullName>
    </submittedName>
</protein>
<dbReference type="Proteomes" id="UP000233837">
    <property type="component" value="Unassembled WGS sequence"/>
</dbReference>
<evidence type="ECO:0000313" key="8">
    <source>
        <dbReference type="EMBL" id="PKU75899.1"/>
    </source>
</evidence>
<keyword evidence="4 6" id="KW-0560">Oxidoreductase</keyword>
<feature type="signal peptide" evidence="7">
    <location>
        <begin position="1"/>
        <end position="25"/>
    </location>
</feature>
<dbReference type="GO" id="GO:0004497">
    <property type="term" value="F:monooxygenase activity"/>
    <property type="evidence" value="ECO:0007669"/>
    <property type="project" value="UniProtKB-KW"/>
</dbReference>
<keyword evidence="5 6" id="KW-0408">Iron</keyword>
<comment type="similarity">
    <text evidence="1 6">Belongs to the cytochrome P450 family.</text>
</comment>
<evidence type="ECO:0000256" key="4">
    <source>
        <dbReference type="ARBA" id="ARBA00023002"/>
    </source>
</evidence>
<feature type="chain" id="PRO_5014154346" evidence="7">
    <location>
        <begin position="26"/>
        <end position="184"/>
    </location>
</feature>
<evidence type="ECO:0000313" key="9">
    <source>
        <dbReference type="Proteomes" id="UP000233837"/>
    </source>
</evidence>
<evidence type="ECO:0000256" key="6">
    <source>
        <dbReference type="RuleBase" id="RU000461"/>
    </source>
</evidence>
<dbReference type="Gene3D" id="1.10.630.10">
    <property type="entry name" value="Cytochrome P450"/>
    <property type="match status" value="1"/>
</dbReference>